<evidence type="ECO:0000313" key="9">
    <source>
        <dbReference type="EMBL" id="MBD1380136.1"/>
    </source>
</evidence>
<accession>A0A926NLR5</accession>
<evidence type="ECO:0000256" key="5">
    <source>
        <dbReference type="ARBA" id="ARBA00023136"/>
    </source>
</evidence>
<dbReference type="Pfam" id="PF06160">
    <property type="entry name" value="EzrA"/>
    <property type="match status" value="1"/>
</dbReference>
<dbReference type="RefSeq" id="WP_191157448.1">
    <property type="nucleotide sequence ID" value="NZ_JACXAI010000007.1"/>
</dbReference>
<keyword evidence="10" id="KW-1185">Reference proteome</keyword>
<dbReference type="GO" id="GO:0000921">
    <property type="term" value="P:septin ring assembly"/>
    <property type="evidence" value="ECO:0007669"/>
    <property type="project" value="InterPro"/>
</dbReference>
<keyword evidence="6 8" id="KW-0717">Septation</keyword>
<dbReference type="Proteomes" id="UP000626844">
    <property type="component" value="Unassembled WGS sequence"/>
</dbReference>
<evidence type="ECO:0000256" key="6">
    <source>
        <dbReference type="ARBA" id="ARBA00023210"/>
    </source>
</evidence>
<dbReference type="InterPro" id="IPR010379">
    <property type="entry name" value="EzrA"/>
</dbReference>
<dbReference type="GO" id="GO:0000917">
    <property type="term" value="P:division septum assembly"/>
    <property type="evidence" value="ECO:0007669"/>
    <property type="project" value="UniProtKB-KW"/>
</dbReference>
<evidence type="ECO:0000313" key="10">
    <source>
        <dbReference type="Proteomes" id="UP000626844"/>
    </source>
</evidence>
<keyword evidence="7 8" id="KW-0131">Cell cycle</keyword>
<comment type="function">
    <text evidence="8">Negative regulator of FtsZ ring formation; modulates the frequency and position of FtsZ ring formation. Inhibits FtsZ ring formation at polar sites. Interacts either with FtsZ or with one of its binding partners to promote depolymerization.</text>
</comment>
<proteinExistence type="inferred from homology"/>
<comment type="caution">
    <text evidence="9">The sequence shown here is derived from an EMBL/GenBank/DDBJ whole genome shotgun (WGS) entry which is preliminary data.</text>
</comment>
<dbReference type="HAMAP" id="MF_00728">
    <property type="entry name" value="EzrA"/>
    <property type="match status" value="1"/>
</dbReference>
<feature type="topological domain" description="Cytoplasmic" evidence="8">
    <location>
        <begin position="22"/>
        <end position="568"/>
    </location>
</feature>
<feature type="topological domain" description="Extracellular" evidence="8">
    <location>
        <begin position="1"/>
        <end position="2"/>
    </location>
</feature>
<keyword evidence="1 8" id="KW-0132">Cell division</keyword>
<comment type="similarity">
    <text evidence="8">Belongs to the EzrA family.</text>
</comment>
<feature type="coiled-coil region" evidence="8">
    <location>
        <begin position="306"/>
        <end position="337"/>
    </location>
</feature>
<keyword evidence="8" id="KW-1003">Cell membrane</keyword>
<dbReference type="GO" id="GO:0005940">
    <property type="term" value="C:septin ring"/>
    <property type="evidence" value="ECO:0007669"/>
    <property type="project" value="InterPro"/>
</dbReference>
<reference evidence="9" key="1">
    <citation type="submission" date="2020-09" db="EMBL/GenBank/DDBJ databases">
        <title>A novel bacterium of genus Bacillus, isolated from South China Sea.</title>
        <authorList>
            <person name="Huang H."/>
            <person name="Mo K."/>
            <person name="Hu Y."/>
        </authorList>
    </citation>
    <scope>NUCLEOTIDE SEQUENCE</scope>
    <source>
        <strain evidence="9">IB182487</strain>
    </source>
</reference>
<evidence type="ECO:0000256" key="8">
    <source>
        <dbReference type="HAMAP-Rule" id="MF_00728"/>
    </source>
</evidence>
<dbReference type="GO" id="GO:0005886">
    <property type="term" value="C:plasma membrane"/>
    <property type="evidence" value="ECO:0007669"/>
    <property type="project" value="UniProtKB-SubCell"/>
</dbReference>
<keyword evidence="4 8" id="KW-0175">Coiled coil</keyword>
<feature type="coiled-coil region" evidence="8">
    <location>
        <begin position="390"/>
        <end position="431"/>
    </location>
</feature>
<keyword evidence="5 8" id="KW-0472">Membrane</keyword>
<evidence type="ECO:0000256" key="3">
    <source>
        <dbReference type="ARBA" id="ARBA00022989"/>
    </source>
</evidence>
<evidence type="ECO:0000256" key="2">
    <source>
        <dbReference type="ARBA" id="ARBA00022692"/>
    </source>
</evidence>
<evidence type="ECO:0000256" key="4">
    <source>
        <dbReference type="ARBA" id="ARBA00023054"/>
    </source>
</evidence>
<name>A0A926NLR5_9BACI</name>
<dbReference type="EMBL" id="JACXAI010000007">
    <property type="protein sequence ID" value="MBD1380136.1"/>
    <property type="molecule type" value="Genomic_DNA"/>
</dbReference>
<dbReference type="NCBIfam" id="NF003413">
    <property type="entry name" value="PRK04778.1-7"/>
    <property type="match status" value="1"/>
</dbReference>
<evidence type="ECO:0000256" key="1">
    <source>
        <dbReference type="ARBA" id="ARBA00022618"/>
    </source>
</evidence>
<dbReference type="AlphaFoldDB" id="A0A926NLR5"/>
<protein>
    <recommendedName>
        <fullName evidence="8">Septation ring formation regulator EzrA</fullName>
    </recommendedName>
</protein>
<organism evidence="9 10">
    <name type="scientific">Metabacillus arenae</name>
    <dbReference type="NCBI Taxonomy" id="2771434"/>
    <lineage>
        <taxon>Bacteria</taxon>
        <taxon>Bacillati</taxon>
        <taxon>Bacillota</taxon>
        <taxon>Bacilli</taxon>
        <taxon>Bacillales</taxon>
        <taxon>Bacillaceae</taxon>
        <taxon>Metabacillus</taxon>
    </lineage>
</organism>
<keyword evidence="3 8" id="KW-1133">Transmembrane helix</keyword>
<comment type="subcellular location">
    <subcellularLocation>
        <location evidence="8">Cell membrane</location>
        <topology evidence="8">Single-pass membrane protein</topology>
    </subcellularLocation>
    <text evidence="8">Colocalized with FtsZ to the nascent septal site.</text>
</comment>
<evidence type="ECO:0000256" key="7">
    <source>
        <dbReference type="ARBA" id="ARBA00023306"/>
    </source>
</evidence>
<keyword evidence="2 8" id="KW-0812">Transmembrane</keyword>
<sequence length="568" mass="66825">MEFVFLLIMAALILFGLGYFLRKNIYKKIDELEAHKIELMNRSIVEEMSKVKDLKMTGQTEELFERWRSDWDEILTTQLPKVEELLFDAEEFTDKFRFKKANQVLDHVEMMLQQTSQNIDSILQEIHNLVTSEKQNRVEIEELREKFKKAKKMLLAHSHVYGKAHEKLEAMNHEIFEALKSFDSEMEEGNYLAAREILVVQQEQLDELLDKLDEIPRLLNECKTLIPNQLDELTSGYDEMINQGYQLDHIQVIQEIDKLRKTADNCLVQIEKTEIKDIGPVIHDLNEAIETIYDLLEKEVLSSQYVLETKNKVDLLIEQLSEQKRETKDETELVKQSYHLSEKETEKQRTIEIRISAIEKQFSQLKENLQTDQVAYTLIKEELIEIEKQILEIQSDHNNYKEMLETLRKEEMEARQKLTVLKQEVAEATRMVHKSNVPGLPHNFSDIFSEAKLSIIRVTEKLDEVPLNMLAVNDGLEDAVHIVGKMKKYTEEMVEQVYMIERLIQYGNRYRSKYPQIGLQLNEAEYLFRKYEYQKSLELVASAVEQVEPGTSEKIKHHVDNEINRLAK</sequence>
<gene>
    <name evidence="8 9" type="primary">ezrA</name>
    <name evidence="9" type="ORF">IC621_07835</name>
</gene>